<proteinExistence type="predicted"/>
<evidence type="ECO:0008006" key="3">
    <source>
        <dbReference type="Google" id="ProtNLM"/>
    </source>
</evidence>
<organism evidence="1 2">
    <name type="scientific">Nocardia cerradoensis</name>
    <dbReference type="NCBI Taxonomy" id="85688"/>
    <lineage>
        <taxon>Bacteria</taxon>
        <taxon>Bacillati</taxon>
        <taxon>Actinomycetota</taxon>
        <taxon>Actinomycetes</taxon>
        <taxon>Mycobacteriales</taxon>
        <taxon>Nocardiaceae</taxon>
        <taxon>Nocardia</taxon>
    </lineage>
</organism>
<protein>
    <recommendedName>
        <fullName evidence="3">DUF4242 domain-containing protein</fullName>
    </recommendedName>
</protein>
<dbReference type="InterPro" id="IPR025336">
    <property type="entry name" value="SCO4226-like"/>
</dbReference>
<evidence type="ECO:0000313" key="1">
    <source>
        <dbReference type="EMBL" id="OXR41975.1"/>
    </source>
</evidence>
<sequence length="173" mass="18421">MSLYLYELVPTGEPGRTIGEFGAHADKAGGELIEAQVTAGAGRIFAIAEFAGCAAPALAADQVFAAAIDGPHQVRLVGADLATVKAARPAAGYLVEWDIPAEIDMETYLARKKANAPKYADVPEVSFLRTYVREDTAKCLCFYDAPDEAAVRRARAAVSTPVDRLHTLADPRT</sequence>
<dbReference type="Proteomes" id="UP000215506">
    <property type="component" value="Unassembled WGS sequence"/>
</dbReference>
<name>A0A231GZH8_9NOCA</name>
<comment type="caution">
    <text evidence="1">The sequence shown here is derived from an EMBL/GenBank/DDBJ whole genome shotgun (WGS) entry which is preliminary data.</text>
</comment>
<dbReference type="AlphaFoldDB" id="A0A231GZH8"/>
<dbReference type="Pfam" id="PF14026">
    <property type="entry name" value="SCO4226-like"/>
    <property type="match status" value="1"/>
</dbReference>
<keyword evidence="2" id="KW-1185">Reference proteome</keyword>
<gene>
    <name evidence="1" type="ORF">B7C42_05959</name>
</gene>
<dbReference type="EMBL" id="NGAF01000016">
    <property type="protein sequence ID" value="OXR41975.1"/>
    <property type="molecule type" value="Genomic_DNA"/>
</dbReference>
<dbReference type="Gene3D" id="3.30.70.3090">
    <property type="entry name" value="ORF SCO4226, nickel-binding ferredoxin-like monomer"/>
    <property type="match status" value="1"/>
</dbReference>
<dbReference type="InterPro" id="IPR042557">
    <property type="entry name" value="SCO4226"/>
</dbReference>
<dbReference type="RefSeq" id="WP_094027272.1">
    <property type="nucleotide sequence ID" value="NZ_NGAF01000016.1"/>
</dbReference>
<accession>A0A231GZH8</accession>
<reference evidence="1 2" key="1">
    <citation type="submission" date="2017-07" db="EMBL/GenBank/DDBJ databases">
        <title>First draft Genome Sequence of Nocardia cerradoensis isolated from human infection.</title>
        <authorList>
            <person name="Carrasco G."/>
        </authorList>
    </citation>
    <scope>NUCLEOTIDE SEQUENCE [LARGE SCALE GENOMIC DNA]</scope>
    <source>
        <strain evidence="1 2">CNM20130759</strain>
    </source>
</reference>
<evidence type="ECO:0000313" key="2">
    <source>
        <dbReference type="Proteomes" id="UP000215506"/>
    </source>
</evidence>